<keyword evidence="8 11" id="KW-1133">Transmembrane helix</keyword>
<feature type="transmembrane region" description="Helical" evidence="11">
    <location>
        <begin position="274"/>
        <end position="294"/>
    </location>
</feature>
<evidence type="ECO:0000256" key="11">
    <source>
        <dbReference type="SAM" id="Phobius"/>
    </source>
</evidence>
<protein>
    <submittedName>
        <fullName evidence="14">ATP-binding cassette, subfamily B, bacterial MsbA</fullName>
    </submittedName>
</protein>
<keyword evidence="5" id="KW-0547">Nucleotide-binding</keyword>
<comment type="caution">
    <text evidence="14">The sequence shown here is derived from an EMBL/GenBank/DDBJ whole genome shotgun (WGS) entry which is preliminary data.</text>
</comment>
<gene>
    <name evidence="14" type="primary">msbA</name>
    <name evidence="14" type="ORF">PALI_a1170</name>
</gene>
<dbReference type="Gene3D" id="1.20.1560.10">
    <property type="entry name" value="ABC transporter type 1, transmembrane domain"/>
    <property type="match status" value="1"/>
</dbReference>
<name>A0ABR9DZP9_9GAMM</name>
<evidence type="ECO:0000256" key="4">
    <source>
        <dbReference type="ARBA" id="ARBA00022692"/>
    </source>
</evidence>
<dbReference type="Pfam" id="PF00005">
    <property type="entry name" value="ABC_tran"/>
    <property type="match status" value="1"/>
</dbReference>
<feature type="transmembrane region" description="Helical" evidence="11">
    <location>
        <begin position="24"/>
        <end position="47"/>
    </location>
</feature>
<evidence type="ECO:0000259" key="12">
    <source>
        <dbReference type="PROSITE" id="PS50893"/>
    </source>
</evidence>
<organism evidence="14 15">
    <name type="scientific">Pseudoalteromonas aliena SW19</name>
    <dbReference type="NCBI Taxonomy" id="1314866"/>
    <lineage>
        <taxon>Bacteria</taxon>
        <taxon>Pseudomonadati</taxon>
        <taxon>Pseudomonadota</taxon>
        <taxon>Gammaproteobacteria</taxon>
        <taxon>Alteromonadales</taxon>
        <taxon>Pseudoalteromonadaceae</taxon>
        <taxon>Pseudoalteromonas</taxon>
    </lineage>
</organism>
<dbReference type="InterPro" id="IPR036640">
    <property type="entry name" value="ABC1_TM_sf"/>
</dbReference>
<accession>A0ABR9DZP9</accession>
<dbReference type="PANTHER" id="PTHR43394">
    <property type="entry name" value="ATP-DEPENDENT PERMEASE MDL1, MITOCHONDRIAL"/>
    <property type="match status" value="1"/>
</dbReference>
<dbReference type="InterPro" id="IPR011527">
    <property type="entry name" value="ABC1_TM_dom"/>
</dbReference>
<dbReference type="SUPFAM" id="SSF90123">
    <property type="entry name" value="ABC transporter transmembrane region"/>
    <property type="match status" value="1"/>
</dbReference>
<evidence type="ECO:0000256" key="10">
    <source>
        <dbReference type="ARBA" id="ARBA00023136"/>
    </source>
</evidence>
<dbReference type="InterPro" id="IPR039421">
    <property type="entry name" value="Type_1_exporter"/>
</dbReference>
<feature type="domain" description="ABC transporter" evidence="12">
    <location>
        <begin position="341"/>
        <end position="577"/>
    </location>
</feature>
<evidence type="ECO:0000256" key="5">
    <source>
        <dbReference type="ARBA" id="ARBA00022741"/>
    </source>
</evidence>
<proteinExistence type="predicted"/>
<reference evidence="14 15" key="1">
    <citation type="submission" date="2015-06" db="EMBL/GenBank/DDBJ databases">
        <title>Genome sequence of Pseudoalteromonas aliena.</title>
        <authorList>
            <person name="Xie B.-B."/>
            <person name="Rong J.-C."/>
            <person name="Qin Q.-L."/>
            <person name="Zhang Y.-Z."/>
        </authorList>
    </citation>
    <scope>NUCLEOTIDE SEQUENCE [LARGE SCALE GENOMIC DNA]</scope>
    <source>
        <strain evidence="14 15">SW19</strain>
    </source>
</reference>
<evidence type="ECO:0000256" key="3">
    <source>
        <dbReference type="ARBA" id="ARBA00022475"/>
    </source>
</evidence>
<feature type="transmembrane region" description="Helical" evidence="11">
    <location>
        <begin position="243"/>
        <end position="268"/>
    </location>
</feature>
<dbReference type="CDD" id="cd18552">
    <property type="entry name" value="ABC_6TM_MsbA_like"/>
    <property type="match status" value="1"/>
</dbReference>
<keyword evidence="2" id="KW-0813">Transport</keyword>
<evidence type="ECO:0000256" key="1">
    <source>
        <dbReference type="ARBA" id="ARBA00004651"/>
    </source>
</evidence>
<dbReference type="InterPro" id="IPR011917">
    <property type="entry name" value="ABC_transpr_lipidA"/>
</dbReference>
<feature type="transmembrane region" description="Helical" evidence="11">
    <location>
        <begin position="134"/>
        <end position="156"/>
    </location>
</feature>
<dbReference type="NCBIfam" id="TIGR02203">
    <property type="entry name" value="MsbA_lipidA"/>
    <property type="match status" value="1"/>
</dbReference>
<dbReference type="InterPro" id="IPR003439">
    <property type="entry name" value="ABC_transporter-like_ATP-bd"/>
</dbReference>
<dbReference type="PROSITE" id="PS50893">
    <property type="entry name" value="ABC_TRANSPORTER_2"/>
    <property type="match status" value="1"/>
</dbReference>
<evidence type="ECO:0000256" key="9">
    <source>
        <dbReference type="ARBA" id="ARBA00023055"/>
    </source>
</evidence>
<evidence type="ECO:0000256" key="6">
    <source>
        <dbReference type="ARBA" id="ARBA00022840"/>
    </source>
</evidence>
<sequence length="580" mass="64228">MKNAKYASNIQYSRLLAYFKPHKFVIMVGLLGLSLFSFVDAGMIYFIKPLIDEGLSKADSKTLQIGALLVVIIFLLRGVASFISNYAIAYTSAKITYGVRQQVFTKLQSLPMLFFDENSSGSLISKIIYDTEQISAAISNAIAVFIRETLIIVVLLCMMFYASWQLSMIFLLIGPVIALIINKVSKRFKKISTALQNTMGDITKKSEQSILAHQEILVFNTANEITAQFSDTNNKNRQQAMKLATATALSNPAIQFIASFAIAAVLLLASMEEILHSLTAGTFTMVLFVMGSILRPLKQLTNINQQLQRGLAASMSIFSLLDQKDEVDEGKTMLKDTRIDINFSDLTFYHQSAKQPAIYKFTAIIPAGKTVALVGESGSGKTTITNLLLRLYSCPSNSILINNIPIEKFTLESLRSQFSLVSQRIVLFDDTIANNITFGCQRLVSRAEIEQVAIDANVVEFAESMEAGIDSLIGENGRRLSGGQRQRIAIARALLRDAPIIILDEATSALDNTSERLMQEAFAKLSINKTMLVIAHRLSTVEKADHILVMGKGRLVEQGSHDSLLKEQGTYYQLYQKQKD</sequence>
<comment type="subcellular location">
    <subcellularLocation>
        <location evidence="1">Cell membrane</location>
        <topology evidence="1">Multi-pass membrane protein</topology>
    </subcellularLocation>
</comment>
<dbReference type="RefSeq" id="WP_193155798.1">
    <property type="nucleotide sequence ID" value="NZ_AQGU01000025.1"/>
</dbReference>
<keyword evidence="4 11" id="KW-0812">Transmembrane</keyword>
<keyword evidence="9" id="KW-0445">Lipid transport</keyword>
<dbReference type="InterPro" id="IPR017871">
    <property type="entry name" value="ABC_transporter-like_CS"/>
</dbReference>
<keyword evidence="3" id="KW-1003">Cell membrane</keyword>
<dbReference type="PROSITE" id="PS50929">
    <property type="entry name" value="ABC_TM1F"/>
    <property type="match status" value="1"/>
</dbReference>
<keyword evidence="10 11" id="KW-0472">Membrane</keyword>
<dbReference type="InterPro" id="IPR027417">
    <property type="entry name" value="P-loop_NTPase"/>
</dbReference>
<evidence type="ECO:0000313" key="15">
    <source>
        <dbReference type="Proteomes" id="UP000648482"/>
    </source>
</evidence>
<evidence type="ECO:0000256" key="7">
    <source>
        <dbReference type="ARBA" id="ARBA00022967"/>
    </source>
</evidence>
<evidence type="ECO:0000259" key="13">
    <source>
        <dbReference type="PROSITE" id="PS50929"/>
    </source>
</evidence>
<dbReference type="SUPFAM" id="SSF52540">
    <property type="entry name" value="P-loop containing nucleoside triphosphate hydrolases"/>
    <property type="match status" value="1"/>
</dbReference>
<evidence type="ECO:0000313" key="14">
    <source>
        <dbReference type="EMBL" id="MBE0359851.1"/>
    </source>
</evidence>
<dbReference type="EMBL" id="AQGU01000025">
    <property type="protein sequence ID" value="MBE0359851.1"/>
    <property type="molecule type" value="Genomic_DNA"/>
</dbReference>
<dbReference type="Pfam" id="PF00664">
    <property type="entry name" value="ABC_membrane"/>
    <property type="match status" value="1"/>
</dbReference>
<evidence type="ECO:0000256" key="8">
    <source>
        <dbReference type="ARBA" id="ARBA00022989"/>
    </source>
</evidence>
<dbReference type="PANTHER" id="PTHR43394:SF1">
    <property type="entry name" value="ATP-BINDING CASSETTE SUB-FAMILY B MEMBER 10, MITOCHONDRIAL"/>
    <property type="match status" value="1"/>
</dbReference>
<dbReference type="Proteomes" id="UP000648482">
    <property type="component" value="Unassembled WGS sequence"/>
</dbReference>
<dbReference type="GO" id="GO:0005524">
    <property type="term" value="F:ATP binding"/>
    <property type="evidence" value="ECO:0007669"/>
    <property type="project" value="UniProtKB-KW"/>
</dbReference>
<keyword evidence="7" id="KW-1278">Translocase</keyword>
<feature type="transmembrane region" description="Helical" evidence="11">
    <location>
        <begin position="162"/>
        <end position="181"/>
    </location>
</feature>
<keyword evidence="15" id="KW-1185">Reference proteome</keyword>
<dbReference type="Gene3D" id="3.40.50.300">
    <property type="entry name" value="P-loop containing nucleotide triphosphate hydrolases"/>
    <property type="match status" value="1"/>
</dbReference>
<dbReference type="SMART" id="SM00382">
    <property type="entry name" value="AAA"/>
    <property type="match status" value="1"/>
</dbReference>
<dbReference type="PROSITE" id="PS00211">
    <property type="entry name" value="ABC_TRANSPORTER_1"/>
    <property type="match status" value="1"/>
</dbReference>
<feature type="transmembrane region" description="Helical" evidence="11">
    <location>
        <begin position="67"/>
        <end position="88"/>
    </location>
</feature>
<feature type="domain" description="ABC transmembrane type-1" evidence="13">
    <location>
        <begin position="28"/>
        <end position="309"/>
    </location>
</feature>
<keyword evidence="6 14" id="KW-0067">ATP-binding</keyword>
<dbReference type="InterPro" id="IPR003593">
    <property type="entry name" value="AAA+_ATPase"/>
</dbReference>
<evidence type="ECO:0000256" key="2">
    <source>
        <dbReference type="ARBA" id="ARBA00022448"/>
    </source>
</evidence>